<dbReference type="Ensembl" id="ENSLLET00000012228.1">
    <property type="protein sequence ID" value="ENSLLEP00000011756.1"/>
    <property type="gene ID" value="ENSLLEG00000007489.1"/>
</dbReference>
<evidence type="ECO:0000256" key="2">
    <source>
        <dbReference type="ARBA" id="ARBA00007738"/>
    </source>
</evidence>
<dbReference type="SUPFAM" id="SSF52768">
    <property type="entry name" value="Arginase/deacetylase"/>
    <property type="match status" value="1"/>
</dbReference>
<comment type="similarity">
    <text evidence="2">Belongs to the histone deacetylase family. HD type 2 subfamily.</text>
</comment>
<evidence type="ECO:0000313" key="9">
    <source>
        <dbReference type="Ensembl" id="ENSLLEP00000011756.1"/>
    </source>
</evidence>
<comment type="catalytic activity">
    <reaction evidence="6">
        <text>N(6)-(2E)-butenoyl-L-lysyl-[protein] + H2O = (2E)-2-butenoate + L-lysyl-[protein]</text>
        <dbReference type="Rhea" id="RHEA:69172"/>
        <dbReference type="Rhea" id="RHEA-COMP:9752"/>
        <dbReference type="Rhea" id="RHEA-COMP:13707"/>
        <dbReference type="ChEBI" id="CHEBI:15377"/>
        <dbReference type="ChEBI" id="CHEBI:29969"/>
        <dbReference type="ChEBI" id="CHEBI:35899"/>
        <dbReference type="ChEBI" id="CHEBI:137954"/>
    </reaction>
    <physiologicalReaction direction="left-to-right" evidence="6">
        <dbReference type="Rhea" id="RHEA:69173"/>
    </physiologicalReaction>
</comment>
<evidence type="ECO:0000256" key="4">
    <source>
        <dbReference type="ARBA" id="ARBA00023242"/>
    </source>
</evidence>
<feature type="domain" description="Histone deacetylase" evidence="8">
    <location>
        <begin position="45"/>
        <end position="339"/>
    </location>
</feature>
<keyword evidence="4" id="KW-0539">Nucleus</keyword>
<dbReference type="InterPro" id="IPR037138">
    <property type="entry name" value="His_deacetylse_dom_sf"/>
</dbReference>
<evidence type="ECO:0000313" key="10">
    <source>
        <dbReference type="Proteomes" id="UP000694569"/>
    </source>
</evidence>
<dbReference type="GO" id="GO:0005634">
    <property type="term" value="C:nucleus"/>
    <property type="evidence" value="ECO:0007669"/>
    <property type="project" value="UniProtKB-SubCell"/>
</dbReference>
<organism evidence="9 10">
    <name type="scientific">Leptobrachium leishanense</name>
    <name type="common">Leishan spiny toad</name>
    <dbReference type="NCBI Taxonomy" id="445787"/>
    <lineage>
        <taxon>Eukaryota</taxon>
        <taxon>Metazoa</taxon>
        <taxon>Chordata</taxon>
        <taxon>Craniata</taxon>
        <taxon>Vertebrata</taxon>
        <taxon>Euteleostomi</taxon>
        <taxon>Amphibia</taxon>
        <taxon>Batrachia</taxon>
        <taxon>Anura</taxon>
        <taxon>Pelobatoidea</taxon>
        <taxon>Megophryidae</taxon>
        <taxon>Leptobrachium</taxon>
    </lineage>
</organism>
<dbReference type="Pfam" id="PF00850">
    <property type="entry name" value="Hist_deacetyl"/>
    <property type="match status" value="1"/>
</dbReference>
<dbReference type="GO" id="GO:0141221">
    <property type="term" value="F:histone deacetylase activity, hydrolytic mechanism"/>
    <property type="evidence" value="ECO:0007669"/>
    <property type="project" value="UniProtKB-EC"/>
</dbReference>
<dbReference type="AlphaFoldDB" id="A0A8C5MC91"/>
<dbReference type="PANTHER" id="PTHR10625">
    <property type="entry name" value="HISTONE DEACETYLASE HDAC1-RELATED"/>
    <property type="match status" value="1"/>
</dbReference>
<evidence type="ECO:0000256" key="3">
    <source>
        <dbReference type="ARBA" id="ARBA00022801"/>
    </source>
</evidence>
<evidence type="ECO:0000256" key="7">
    <source>
        <dbReference type="ARBA" id="ARBA00049416"/>
    </source>
</evidence>
<protein>
    <submittedName>
        <fullName evidence="9">Histone deacetylase 10</fullName>
    </submittedName>
</protein>
<sequence length="689" mass="75582">MPRPLLSPSLSAQGEEAMASGTALIYDDEMTTYKLLWDDPVCAIEVPERLSRSYERLQHYGLAQRCVRLPVREATDQEITLVHSPEYLEVVKSTQTMNEEELQKTSEKYTAVYFHQNSYRCAKLSLGGALQLVDAVLSGDVRNGMALVRPPGHHSYRDQGNGFCVFNNVAVAAKYAQKKYNLQRILIVDWDVHHGQGIQYTFEDDPSVLYFSWHRYEHMRYWPNLSESNYDAVGKGKGAGFNVNLPWNKIGMGNADYIAAFLHVLLPVTFEFDPDLVLVSAGYDSGIGDPEGCMRATPECFSHLTHLLMNLARGKLCAVLEGGYHLRSLSESVCTTVRTLLGDAVPGLTGEMAPCYSALESMQNVQAALAPYWQCLSLNGIGPVTRCSTEDDPAPEPVSAQQQCADTAATDHFLELHMKDILRPAAAVTTSAVIPDGLKCVLPAGVQIVKQSAPSEQIDAAFSAFTKARFNNSDVLHSAGKMLTVLSNLKADQTRNAVVLSPDASLSAAVALRETLLLGFERVFCVHVGDTDPELRIGDDGKSLFLRICGALPAAVPNTKYQLSLKWTETSDEGSGFFYPLLRFVLPLGYSYRPDVILLAVGSNASIGSKDILLLASLLQGLAEGRILAIIPEWESELTTAISSSLVGCPTTKHLGPYKCPTKECVDALKEEQRMLQVEWELLRSYAAD</sequence>
<dbReference type="GO" id="GO:0040029">
    <property type="term" value="P:epigenetic regulation of gene expression"/>
    <property type="evidence" value="ECO:0007669"/>
    <property type="project" value="TreeGrafter"/>
</dbReference>
<keyword evidence="10" id="KW-1185">Reference proteome</keyword>
<comment type="subcellular location">
    <subcellularLocation>
        <location evidence="1">Nucleus</location>
    </subcellularLocation>
</comment>
<comment type="catalytic activity">
    <reaction evidence="7">
        <text>N(6)-acetyl-L-lysyl-[histone] + H2O = L-lysyl-[histone] + acetate</text>
        <dbReference type="Rhea" id="RHEA:58196"/>
        <dbReference type="Rhea" id="RHEA-COMP:9845"/>
        <dbReference type="Rhea" id="RHEA-COMP:11338"/>
        <dbReference type="ChEBI" id="CHEBI:15377"/>
        <dbReference type="ChEBI" id="CHEBI:29969"/>
        <dbReference type="ChEBI" id="CHEBI:30089"/>
        <dbReference type="ChEBI" id="CHEBI:61930"/>
        <dbReference type="EC" id="3.5.1.98"/>
    </reaction>
    <physiologicalReaction direction="left-to-right" evidence="7">
        <dbReference type="Rhea" id="RHEA:58197"/>
    </physiologicalReaction>
</comment>
<keyword evidence="3" id="KW-0378">Hydrolase</keyword>
<dbReference type="PRINTS" id="PR01270">
    <property type="entry name" value="HDASUPER"/>
</dbReference>
<dbReference type="OrthoDB" id="424012at2759"/>
<dbReference type="InterPro" id="IPR023696">
    <property type="entry name" value="Ureohydrolase_dom_sf"/>
</dbReference>
<dbReference type="GeneTree" id="ENSGT00940000160061"/>
<dbReference type="InterPro" id="IPR023801">
    <property type="entry name" value="His_deacetylse_dom"/>
</dbReference>
<dbReference type="InterPro" id="IPR000286">
    <property type="entry name" value="HDACs"/>
</dbReference>
<dbReference type="PANTHER" id="PTHR10625:SF43">
    <property type="entry name" value="POLYAMINE DEACETYLASE HDAC10"/>
    <property type="match status" value="1"/>
</dbReference>
<name>A0A8C5MC91_9ANUR</name>
<evidence type="ECO:0000256" key="5">
    <source>
        <dbReference type="ARBA" id="ARBA00049136"/>
    </source>
</evidence>
<dbReference type="Gene3D" id="3.40.800.20">
    <property type="entry name" value="Histone deacetylase domain"/>
    <property type="match status" value="1"/>
</dbReference>
<comment type="catalytic activity">
    <reaction evidence="5">
        <text>N(6)-acetyl-L-lysyl-[protein] + H2O = L-lysyl-[protein] + acetate</text>
        <dbReference type="Rhea" id="RHEA:58108"/>
        <dbReference type="Rhea" id="RHEA-COMP:9752"/>
        <dbReference type="Rhea" id="RHEA-COMP:10731"/>
        <dbReference type="ChEBI" id="CHEBI:15377"/>
        <dbReference type="ChEBI" id="CHEBI:29969"/>
        <dbReference type="ChEBI" id="CHEBI:30089"/>
        <dbReference type="ChEBI" id="CHEBI:61930"/>
    </reaction>
    <physiologicalReaction direction="left-to-right" evidence="5">
        <dbReference type="Rhea" id="RHEA:58109"/>
    </physiologicalReaction>
</comment>
<dbReference type="Proteomes" id="UP000694569">
    <property type="component" value="Unplaced"/>
</dbReference>
<reference evidence="9" key="2">
    <citation type="submission" date="2025-09" db="UniProtKB">
        <authorList>
            <consortium name="Ensembl"/>
        </authorList>
    </citation>
    <scope>IDENTIFICATION</scope>
</reference>
<gene>
    <name evidence="9" type="primary">HDAC10</name>
</gene>
<proteinExistence type="inferred from homology"/>
<evidence type="ECO:0000256" key="6">
    <source>
        <dbReference type="ARBA" id="ARBA00049193"/>
    </source>
</evidence>
<dbReference type="FunFam" id="3.40.800.20:FF:000005">
    <property type="entry name" value="histone deacetylase 6"/>
    <property type="match status" value="1"/>
</dbReference>
<reference evidence="9" key="1">
    <citation type="submission" date="2025-08" db="UniProtKB">
        <authorList>
            <consortium name="Ensembl"/>
        </authorList>
    </citation>
    <scope>IDENTIFICATION</scope>
</reference>
<evidence type="ECO:0000256" key="1">
    <source>
        <dbReference type="ARBA" id="ARBA00004123"/>
    </source>
</evidence>
<accession>A0A8C5MC91</accession>
<evidence type="ECO:0000259" key="8">
    <source>
        <dbReference type="Pfam" id="PF00850"/>
    </source>
</evidence>